<dbReference type="AlphaFoldDB" id="A0A4Q2UKI8"/>
<dbReference type="EMBL" id="SBLB01000002">
    <property type="protein sequence ID" value="RYC70033.1"/>
    <property type="molecule type" value="Genomic_DNA"/>
</dbReference>
<dbReference type="Proteomes" id="UP000290407">
    <property type="component" value="Unassembled WGS sequence"/>
</dbReference>
<accession>A0A4Q2UKI8</accession>
<name>A0A4Q2UKI8_9BACT</name>
<dbReference type="RefSeq" id="WP_129601261.1">
    <property type="nucleotide sequence ID" value="NZ_SBLB01000002.1"/>
</dbReference>
<evidence type="ECO:0000313" key="1">
    <source>
        <dbReference type="EMBL" id="RYC70033.1"/>
    </source>
</evidence>
<proteinExistence type="predicted"/>
<sequence length="448" mass="52554">MKNDEFHATFTLRQHTPMIHFQADQPGALLRASELKPAFDNYLWRNVFKIGANTERNKIIFEENKAYLAGYSQNRDKDVWQEFEQQNWALDYRVRIDYDLDKVKPTSIPPKFPCFFGDMGDQQPSITRKFTQIDGDFTVTFACFHSELVEVIRRYFADFLRTKNFGLRQSKGFGCFTAQISNRSVVPLQAHNAYFFRVDGLRTNDLFKHIELFWRVLRAGYNRPDGQGRTVIYVKCPLFFYLRDQWHIDVAATKAPEEFKARMIGKSVQWDKRSIKQAYFSTELARQQSKPSHLDILEGYSTQSDNDRYFLFRDLLGLSSESQWKSYSATIKKVHRPQKGQETIDRFKSPVTFKPIQNGNGYDVYVCIRPIPPEFGNQAFSIQRGKENRLTLETPPPGSFKITDYFEYVRKEIADKIVDADRQVVTLNDERDPDWLKIVAIFESFRKI</sequence>
<comment type="caution">
    <text evidence="1">The sequence shown here is derived from an EMBL/GenBank/DDBJ whole genome shotgun (WGS) entry which is preliminary data.</text>
</comment>
<protein>
    <submittedName>
        <fullName evidence="1">Uncharacterized protein</fullName>
    </submittedName>
</protein>
<reference evidence="1 2" key="1">
    <citation type="submission" date="2019-01" db="EMBL/GenBank/DDBJ databases">
        <title>Spirosoma flava sp. nov., a propanil-degrading bacterium isolated from herbicide-contaminated soil.</title>
        <authorList>
            <person name="Zhang L."/>
            <person name="Jiang J.-D."/>
        </authorList>
    </citation>
    <scope>NUCLEOTIDE SEQUENCE [LARGE SCALE GENOMIC DNA]</scope>
    <source>
        <strain evidence="1 2">TY50</strain>
    </source>
</reference>
<organism evidence="1 2">
    <name type="scientific">Spirosoma sordidisoli</name>
    <dbReference type="NCBI Taxonomy" id="2502893"/>
    <lineage>
        <taxon>Bacteria</taxon>
        <taxon>Pseudomonadati</taxon>
        <taxon>Bacteroidota</taxon>
        <taxon>Cytophagia</taxon>
        <taxon>Cytophagales</taxon>
        <taxon>Cytophagaceae</taxon>
        <taxon>Spirosoma</taxon>
    </lineage>
</organism>
<keyword evidence="2" id="KW-1185">Reference proteome</keyword>
<gene>
    <name evidence="1" type="ORF">EQG79_09185</name>
</gene>
<evidence type="ECO:0000313" key="2">
    <source>
        <dbReference type="Proteomes" id="UP000290407"/>
    </source>
</evidence>